<protein>
    <recommendedName>
        <fullName evidence="3">DRBM domain-containing protein</fullName>
    </recommendedName>
</protein>
<sequence length="65" mass="7300">MPIAAIQNIDIAQEWRSSRGRRNRVFQVQLQTTGGTVRFGEFEGGAAQHQQIATQAVIRAFRDNT</sequence>
<evidence type="ECO:0000313" key="2">
    <source>
        <dbReference type="Proteomes" id="UP000231057"/>
    </source>
</evidence>
<accession>A0A2D2Q027</accession>
<evidence type="ECO:0000313" key="1">
    <source>
        <dbReference type="EMBL" id="ATS17813.1"/>
    </source>
</evidence>
<dbReference type="AlphaFoldDB" id="A0A2D2Q027"/>
<reference evidence="1 2" key="1">
    <citation type="submission" date="2016-11" db="EMBL/GenBank/DDBJ databases">
        <title>Complete genome sequence of thermophilic cyanobacteria strain Synechococcus sp. PCC6715.</title>
        <authorList>
            <person name="Tang J."/>
            <person name="Daroch M."/>
            <person name="Liang Y."/>
            <person name="Jiang D."/>
            <person name="Shah M."/>
        </authorList>
    </citation>
    <scope>NUCLEOTIDE SEQUENCE [LARGE SCALE GENOMIC DNA]</scope>
    <source>
        <strain evidence="1 2">PCC 6715</strain>
    </source>
</reference>
<dbReference type="KEGG" id="slw:BRW62_02565"/>
<reference evidence="2" key="2">
    <citation type="journal article" date="2022" name="Front. Microbiol.">
        <title>Comparative Genomic Analysis Revealed Distinct Molecular Components and Organization of CO2-Concentrating Mechanism in Thermophilic Cyanobacteria.</title>
        <authorList>
            <person name="Tang J."/>
            <person name="Zhou H."/>
            <person name="Yao D."/>
            <person name="Riaz S."/>
            <person name="You D."/>
            <person name="Klepacz-Smolka A."/>
            <person name="Daroch M."/>
        </authorList>
    </citation>
    <scope>NUCLEOTIDE SEQUENCE [LARGE SCALE GENOMIC DNA]</scope>
    <source>
        <strain evidence="2">PCC 6715</strain>
    </source>
</reference>
<evidence type="ECO:0008006" key="3">
    <source>
        <dbReference type="Google" id="ProtNLM"/>
    </source>
</evidence>
<keyword evidence="2" id="KW-1185">Reference proteome</keyword>
<dbReference type="Proteomes" id="UP000231057">
    <property type="component" value="Chromosome"/>
</dbReference>
<dbReference type="EMBL" id="CP018092">
    <property type="protein sequence ID" value="ATS17813.1"/>
    <property type="molecule type" value="Genomic_DNA"/>
</dbReference>
<gene>
    <name evidence="1" type="ORF">BRW62_02565</name>
</gene>
<name>A0A2D2Q027_PARLV</name>
<dbReference type="RefSeq" id="WP_099798167.1">
    <property type="nucleotide sequence ID" value="NZ_CP018092.1"/>
</dbReference>
<organism evidence="1 2">
    <name type="scientific">Parathermosynechococcus lividus PCC 6715</name>
    <dbReference type="NCBI Taxonomy" id="1917166"/>
    <lineage>
        <taxon>Bacteria</taxon>
        <taxon>Bacillati</taxon>
        <taxon>Cyanobacteriota</taxon>
        <taxon>Cyanophyceae</taxon>
        <taxon>Acaryochloridales</taxon>
        <taxon>Thermosynechococcaceae</taxon>
        <taxon>Parathermosynechococcus</taxon>
    </lineage>
</organism>
<proteinExistence type="predicted"/>